<dbReference type="RefSeq" id="XP_009030959.1">
    <property type="nucleotide sequence ID" value="XM_009032711.1"/>
</dbReference>
<dbReference type="AlphaFoldDB" id="T1FI78"/>
<dbReference type="Proteomes" id="UP000015101">
    <property type="component" value="Unassembled WGS sequence"/>
</dbReference>
<reference evidence="2" key="3">
    <citation type="submission" date="2015-06" db="UniProtKB">
        <authorList>
            <consortium name="EnsemblMetazoa"/>
        </authorList>
    </citation>
    <scope>IDENTIFICATION</scope>
</reference>
<dbReference type="InParanoid" id="T1FI78"/>
<reference evidence="1 3" key="2">
    <citation type="journal article" date="2013" name="Nature">
        <title>Insights into bilaterian evolution from three spiralian genomes.</title>
        <authorList>
            <person name="Simakov O."/>
            <person name="Marletaz F."/>
            <person name="Cho S.J."/>
            <person name="Edsinger-Gonzales E."/>
            <person name="Havlak P."/>
            <person name="Hellsten U."/>
            <person name="Kuo D.H."/>
            <person name="Larsson T."/>
            <person name="Lv J."/>
            <person name="Arendt D."/>
            <person name="Savage R."/>
            <person name="Osoegawa K."/>
            <person name="de Jong P."/>
            <person name="Grimwood J."/>
            <person name="Chapman J.A."/>
            <person name="Shapiro H."/>
            <person name="Aerts A."/>
            <person name="Otillar R.P."/>
            <person name="Terry A.Y."/>
            <person name="Boore J.L."/>
            <person name="Grigoriev I.V."/>
            <person name="Lindberg D.R."/>
            <person name="Seaver E.C."/>
            <person name="Weisblat D.A."/>
            <person name="Putnam N.H."/>
            <person name="Rokhsar D.S."/>
        </authorList>
    </citation>
    <scope>NUCLEOTIDE SEQUENCE</scope>
</reference>
<reference evidence="3" key="1">
    <citation type="submission" date="2012-12" db="EMBL/GenBank/DDBJ databases">
        <authorList>
            <person name="Hellsten U."/>
            <person name="Grimwood J."/>
            <person name="Chapman J.A."/>
            <person name="Shapiro H."/>
            <person name="Aerts A."/>
            <person name="Otillar R.P."/>
            <person name="Terry A.Y."/>
            <person name="Boore J.L."/>
            <person name="Simakov O."/>
            <person name="Marletaz F."/>
            <person name="Cho S.-J."/>
            <person name="Edsinger-Gonzales E."/>
            <person name="Havlak P."/>
            <person name="Kuo D.-H."/>
            <person name="Larsson T."/>
            <person name="Lv J."/>
            <person name="Arendt D."/>
            <person name="Savage R."/>
            <person name="Osoegawa K."/>
            <person name="de Jong P."/>
            <person name="Lindberg D.R."/>
            <person name="Seaver E.C."/>
            <person name="Weisblat D.A."/>
            <person name="Putnam N.H."/>
            <person name="Grigoriev I.V."/>
            <person name="Rokhsar D.S."/>
        </authorList>
    </citation>
    <scope>NUCLEOTIDE SEQUENCE</scope>
</reference>
<dbReference type="EnsemblMetazoa" id="HelroT182451">
    <property type="protein sequence ID" value="HelroP182451"/>
    <property type="gene ID" value="HelroG182451"/>
</dbReference>
<protein>
    <submittedName>
        <fullName evidence="1 2">Uncharacterized protein</fullName>
    </submittedName>
</protein>
<evidence type="ECO:0000313" key="1">
    <source>
        <dbReference type="EMBL" id="ESN90979.1"/>
    </source>
</evidence>
<dbReference type="EMBL" id="KB097736">
    <property type="protein sequence ID" value="ESN90979.1"/>
    <property type="molecule type" value="Genomic_DNA"/>
</dbReference>
<proteinExistence type="predicted"/>
<dbReference type="EMBL" id="AMQM01008205">
    <property type="status" value="NOT_ANNOTATED_CDS"/>
    <property type="molecule type" value="Genomic_DNA"/>
</dbReference>
<dbReference type="CTD" id="20208527"/>
<evidence type="ECO:0000313" key="3">
    <source>
        <dbReference type="Proteomes" id="UP000015101"/>
    </source>
</evidence>
<evidence type="ECO:0000313" key="2">
    <source>
        <dbReference type="EnsemblMetazoa" id="HelroP182451"/>
    </source>
</evidence>
<gene>
    <name evidence="2" type="primary">20208527</name>
    <name evidence="1" type="ORF">HELRODRAFT_182451</name>
</gene>
<accession>T1FI78</accession>
<name>T1FI78_HELRO</name>
<dbReference type="GeneID" id="20208527"/>
<dbReference type="HOGENOM" id="CLU_861320_0_0_1"/>
<sequence length="323" mass="36963">MEGSDTTLHSGVENNGLGDGKAKFGELILDIDLNKEKWFNVIITRDVTGRKYRVNGRATLILLDSALILKKCSRQVWIDFKDIGTFSSDDSAYEIEVLVLSKTEKFNFYYKRPFDILKVFIKKWEAFTKNLNKPPEIKISCQTIRFDSVALKDGTSLSSSMNTTNSDVNEEHSFDVVVQKTSGCSVIKHLYGPGKIIVQDNAFILRKGSEQFVVDYNDIQNYQYDSKDDEICIDADLRVEGLPPEAYYQFRCKNAFDVYMLLLEKYKKKNLWYNPSKENSFDGYVEETDVSNKTLRTGHAIAIVQNSAIVFSTYSQHVVIDFK</sequence>
<dbReference type="KEGG" id="hro:HELRODRAFT_182451"/>
<organism evidence="2 3">
    <name type="scientific">Helobdella robusta</name>
    <name type="common">Californian leech</name>
    <dbReference type="NCBI Taxonomy" id="6412"/>
    <lineage>
        <taxon>Eukaryota</taxon>
        <taxon>Metazoa</taxon>
        <taxon>Spiralia</taxon>
        <taxon>Lophotrochozoa</taxon>
        <taxon>Annelida</taxon>
        <taxon>Clitellata</taxon>
        <taxon>Hirudinea</taxon>
        <taxon>Rhynchobdellida</taxon>
        <taxon>Glossiphoniidae</taxon>
        <taxon>Helobdella</taxon>
    </lineage>
</organism>
<keyword evidence="3" id="KW-1185">Reference proteome</keyword>